<evidence type="ECO:0000313" key="2">
    <source>
        <dbReference type="Proteomes" id="UP001055072"/>
    </source>
</evidence>
<organism evidence="1 2">
    <name type="scientific">Irpex rosettiformis</name>
    <dbReference type="NCBI Taxonomy" id="378272"/>
    <lineage>
        <taxon>Eukaryota</taxon>
        <taxon>Fungi</taxon>
        <taxon>Dikarya</taxon>
        <taxon>Basidiomycota</taxon>
        <taxon>Agaricomycotina</taxon>
        <taxon>Agaricomycetes</taxon>
        <taxon>Polyporales</taxon>
        <taxon>Irpicaceae</taxon>
        <taxon>Irpex</taxon>
    </lineage>
</organism>
<dbReference type="EMBL" id="MU274920">
    <property type="protein sequence ID" value="KAI0087052.1"/>
    <property type="molecule type" value="Genomic_DNA"/>
</dbReference>
<sequence>MEKVCVVGFGAIGALYAFALEKSSKVEVTAVCRSNYEAIQEHGLRIESDRFGSHPSWHPHRVVRTVEEAANERYSYIVCATKCLPDVRPTSNILAPLLDALDETSSTSIVLLQNGVGIEDDIFEALSRRDLSNPVISGCAWVDATMVDSGKAITQHGKEELVIGYHKPPGPSAFSEDTSKVALGHFSDILQSAGAAVKVSEIDVARWRKVLWNASFSTVCTLTRARVGDVLAVPEARASLREIMEEVLLVARACLPNDGFVKSILHATVAQDVVNNENPASVFKPSMFVDLESGRPIEVEAIVGGILRRAREKGIATPRLDLIYAGLKVIQQGLISHKNST</sequence>
<proteinExistence type="predicted"/>
<keyword evidence="2" id="KW-1185">Reference proteome</keyword>
<reference evidence="1" key="1">
    <citation type="journal article" date="2021" name="Environ. Microbiol.">
        <title>Gene family expansions and transcriptome signatures uncover fungal adaptations to wood decay.</title>
        <authorList>
            <person name="Hage H."/>
            <person name="Miyauchi S."/>
            <person name="Viragh M."/>
            <person name="Drula E."/>
            <person name="Min B."/>
            <person name="Chaduli D."/>
            <person name="Navarro D."/>
            <person name="Favel A."/>
            <person name="Norest M."/>
            <person name="Lesage-Meessen L."/>
            <person name="Balint B."/>
            <person name="Merenyi Z."/>
            <person name="de Eugenio L."/>
            <person name="Morin E."/>
            <person name="Martinez A.T."/>
            <person name="Baldrian P."/>
            <person name="Stursova M."/>
            <person name="Martinez M.J."/>
            <person name="Novotny C."/>
            <person name="Magnuson J.K."/>
            <person name="Spatafora J.W."/>
            <person name="Maurice S."/>
            <person name="Pangilinan J."/>
            <person name="Andreopoulos W."/>
            <person name="LaButti K."/>
            <person name="Hundley H."/>
            <person name="Na H."/>
            <person name="Kuo A."/>
            <person name="Barry K."/>
            <person name="Lipzen A."/>
            <person name="Henrissat B."/>
            <person name="Riley R."/>
            <person name="Ahrendt S."/>
            <person name="Nagy L.G."/>
            <person name="Grigoriev I.V."/>
            <person name="Martin F."/>
            <person name="Rosso M.N."/>
        </authorList>
    </citation>
    <scope>NUCLEOTIDE SEQUENCE</scope>
    <source>
        <strain evidence="1">CBS 384.51</strain>
    </source>
</reference>
<protein>
    <submittedName>
        <fullName evidence="1">Ketopantoate reductase PanE/ApbA C terminal-domain-containing protein</fullName>
    </submittedName>
</protein>
<evidence type="ECO:0000313" key="1">
    <source>
        <dbReference type="EMBL" id="KAI0087052.1"/>
    </source>
</evidence>
<comment type="caution">
    <text evidence="1">The sequence shown here is derived from an EMBL/GenBank/DDBJ whole genome shotgun (WGS) entry which is preliminary data.</text>
</comment>
<dbReference type="Proteomes" id="UP001055072">
    <property type="component" value="Unassembled WGS sequence"/>
</dbReference>
<gene>
    <name evidence="1" type="ORF">BDY19DRAFT_958245</name>
</gene>
<name>A0ACB8TYB8_9APHY</name>
<accession>A0ACB8TYB8</accession>